<sequence>ILEARFDAFKFPTSDVVQFKALVAPCLPSCEPIKCNINGADGRTSEVHSYGKRRRKREADEVLVVQSLSVSDKLGFQRSQRKNDANEENVSFMKDEKVMEINTCKNIFSITLIALTFILAQTILIVIFACLWSAKRRERVLANREWPQSHLISNENSYPSVCSNEFMYPARKHY</sequence>
<name>A0A7R9Q0U9_9ACAR</name>
<organism evidence="3">
    <name type="scientific">Medioppia subpectinata</name>
    <dbReference type="NCBI Taxonomy" id="1979941"/>
    <lineage>
        <taxon>Eukaryota</taxon>
        <taxon>Metazoa</taxon>
        <taxon>Ecdysozoa</taxon>
        <taxon>Arthropoda</taxon>
        <taxon>Chelicerata</taxon>
        <taxon>Arachnida</taxon>
        <taxon>Acari</taxon>
        <taxon>Acariformes</taxon>
        <taxon>Sarcoptiformes</taxon>
        <taxon>Oribatida</taxon>
        <taxon>Brachypylina</taxon>
        <taxon>Oppioidea</taxon>
        <taxon>Oppiidae</taxon>
        <taxon>Medioppia</taxon>
    </lineage>
</organism>
<feature type="domain" description="ZP" evidence="2">
    <location>
        <begin position="1"/>
        <end position="42"/>
    </location>
</feature>
<feature type="transmembrane region" description="Helical" evidence="1">
    <location>
        <begin position="107"/>
        <end position="134"/>
    </location>
</feature>
<evidence type="ECO:0000313" key="4">
    <source>
        <dbReference type="Proteomes" id="UP000759131"/>
    </source>
</evidence>
<reference evidence="3" key="1">
    <citation type="submission" date="2020-11" db="EMBL/GenBank/DDBJ databases">
        <authorList>
            <person name="Tran Van P."/>
        </authorList>
    </citation>
    <scope>NUCLEOTIDE SEQUENCE</scope>
</reference>
<dbReference type="AlphaFoldDB" id="A0A7R9Q0U9"/>
<dbReference type="OrthoDB" id="6501821at2759"/>
<keyword evidence="1" id="KW-0472">Membrane</keyword>
<evidence type="ECO:0000259" key="2">
    <source>
        <dbReference type="PROSITE" id="PS51034"/>
    </source>
</evidence>
<keyword evidence="1" id="KW-0812">Transmembrane</keyword>
<proteinExistence type="predicted"/>
<dbReference type="Proteomes" id="UP000759131">
    <property type="component" value="Unassembled WGS sequence"/>
</dbReference>
<dbReference type="EMBL" id="OC859137">
    <property type="protein sequence ID" value="CAD7627249.1"/>
    <property type="molecule type" value="Genomic_DNA"/>
</dbReference>
<feature type="non-terminal residue" evidence="3">
    <location>
        <position position="1"/>
    </location>
</feature>
<dbReference type="PROSITE" id="PS51034">
    <property type="entry name" value="ZP_2"/>
    <property type="match status" value="1"/>
</dbReference>
<keyword evidence="4" id="KW-1185">Reference proteome</keyword>
<evidence type="ECO:0000256" key="1">
    <source>
        <dbReference type="SAM" id="Phobius"/>
    </source>
</evidence>
<accession>A0A7R9Q0U9</accession>
<gene>
    <name evidence="3" type="ORF">OSB1V03_LOCUS7679</name>
</gene>
<keyword evidence="1" id="KW-1133">Transmembrane helix</keyword>
<dbReference type="InterPro" id="IPR001507">
    <property type="entry name" value="ZP_dom"/>
</dbReference>
<dbReference type="EMBL" id="CAJPIZ010004562">
    <property type="protein sequence ID" value="CAG2107679.1"/>
    <property type="molecule type" value="Genomic_DNA"/>
</dbReference>
<protein>
    <recommendedName>
        <fullName evidence="2">ZP domain-containing protein</fullName>
    </recommendedName>
</protein>
<evidence type="ECO:0000313" key="3">
    <source>
        <dbReference type="EMBL" id="CAD7627249.1"/>
    </source>
</evidence>